<dbReference type="Pfam" id="PF00339">
    <property type="entry name" value="Arrestin_N"/>
    <property type="match status" value="1"/>
</dbReference>
<dbReference type="InterPro" id="IPR014752">
    <property type="entry name" value="Arrestin-like_C"/>
</dbReference>
<dbReference type="Gene3D" id="2.60.40.640">
    <property type="match status" value="2"/>
</dbReference>
<dbReference type="Proteomes" id="UP000492821">
    <property type="component" value="Unassembled WGS sequence"/>
</dbReference>
<dbReference type="PANTHER" id="PTHR11188:SF175">
    <property type="entry name" value="ARRESTIN C-TERMINAL-LIKE DOMAIN-CONTAINING PROTEIN"/>
    <property type="match status" value="1"/>
</dbReference>
<reference evidence="4" key="2">
    <citation type="submission" date="2020-10" db="UniProtKB">
        <authorList>
            <consortium name="WormBaseParasite"/>
        </authorList>
    </citation>
    <scope>IDENTIFICATION</scope>
</reference>
<dbReference type="InterPro" id="IPR014756">
    <property type="entry name" value="Ig_E-set"/>
</dbReference>
<evidence type="ECO:0000313" key="4">
    <source>
        <dbReference type="WBParaSite" id="Pan_g5474.t1"/>
    </source>
</evidence>
<dbReference type="SMART" id="SM01017">
    <property type="entry name" value="Arrestin_C"/>
    <property type="match status" value="1"/>
</dbReference>
<proteinExistence type="inferred from homology"/>
<feature type="domain" description="Arrestin C-terminal-like" evidence="2">
    <location>
        <begin position="192"/>
        <end position="327"/>
    </location>
</feature>
<organism evidence="3 4">
    <name type="scientific">Panagrellus redivivus</name>
    <name type="common">Microworm</name>
    <dbReference type="NCBI Taxonomy" id="6233"/>
    <lineage>
        <taxon>Eukaryota</taxon>
        <taxon>Metazoa</taxon>
        <taxon>Ecdysozoa</taxon>
        <taxon>Nematoda</taxon>
        <taxon>Chromadorea</taxon>
        <taxon>Rhabditida</taxon>
        <taxon>Tylenchina</taxon>
        <taxon>Panagrolaimomorpha</taxon>
        <taxon>Panagrolaimoidea</taxon>
        <taxon>Panagrolaimidae</taxon>
        <taxon>Panagrellus</taxon>
    </lineage>
</organism>
<dbReference type="WBParaSite" id="Pan_g5474.t1">
    <property type="protein sequence ID" value="Pan_g5474.t1"/>
    <property type="gene ID" value="Pan_g5474"/>
</dbReference>
<dbReference type="InterPro" id="IPR050357">
    <property type="entry name" value="Arrestin_domain-protein"/>
</dbReference>
<dbReference type="PANTHER" id="PTHR11188">
    <property type="entry name" value="ARRESTIN DOMAIN CONTAINING PROTEIN"/>
    <property type="match status" value="1"/>
</dbReference>
<dbReference type="InterPro" id="IPR011022">
    <property type="entry name" value="Arrestin_C-like"/>
</dbReference>
<protein>
    <submittedName>
        <fullName evidence="4">Arrestin_C domain-containing protein</fullName>
    </submittedName>
</protein>
<dbReference type="AlphaFoldDB" id="A0A7E4W0E2"/>
<evidence type="ECO:0000259" key="2">
    <source>
        <dbReference type="SMART" id="SM01017"/>
    </source>
</evidence>
<reference evidence="3" key="1">
    <citation type="journal article" date="2013" name="Genetics">
        <title>The draft genome and transcriptome of Panagrellus redivivus are shaped by the harsh demands of a free-living lifestyle.</title>
        <authorList>
            <person name="Srinivasan J."/>
            <person name="Dillman A.R."/>
            <person name="Macchietto M.G."/>
            <person name="Heikkinen L."/>
            <person name="Lakso M."/>
            <person name="Fracchia K.M."/>
            <person name="Antoshechkin I."/>
            <person name="Mortazavi A."/>
            <person name="Wong G."/>
            <person name="Sternberg P.W."/>
        </authorList>
    </citation>
    <scope>NUCLEOTIDE SEQUENCE [LARGE SCALE GENOMIC DNA]</scope>
    <source>
        <strain evidence="3">MT8872</strain>
    </source>
</reference>
<dbReference type="GO" id="GO:0005737">
    <property type="term" value="C:cytoplasm"/>
    <property type="evidence" value="ECO:0007669"/>
    <property type="project" value="TreeGrafter"/>
</dbReference>
<keyword evidence="3" id="KW-1185">Reference proteome</keyword>
<dbReference type="SUPFAM" id="SSF81296">
    <property type="entry name" value="E set domains"/>
    <property type="match status" value="2"/>
</dbReference>
<sequence>MASHLPHLTLKLALLDRGIESFTIEYTSASCVFRPGETVHGHIVITLKDAIKAKAVIVNMIGKAKTSWTVWEQYSSNRSTHSEAIPYSADEIYIDSQAIIWHGKDGEKQLNPGVHRFPFLFTIPANCPPSYEGSVGFIRYYCKAKIDRPWKFDDTTRAGFTVLPHFDLNSVCYASIPMVKDFEKQIGFLCFKHGELNANVTLSKSGYVPGERVVLTVEITNGTTKNVARVETALMEITTFTAHRGRLHHFHYGLGTRHSDTEKKKETRTVVQYIEEFKVSKNCNATYMRMLAIPPVVPSFNVKIVTQSHFNGSISGELPMLIGTIPVRHIVKPQTMTVLPNDYLVPPQPSTIEEDNVQPDKSVMYVDSVFGKGTLVEDKDDKSNGFTPKYIYYNDMQ</sequence>
<comment type="similarity">
    <text evidence="1">Belongs to the arrestin family.</text>
</comment>
<evidence type="ECO:0000256" key="1">
    <source>
        <dbReference type="ARBA" id="ARBA00005298"/>
    </source>
</evidence>
<dbReference type="InterPro" id="IPR011021">
    <property type="entry name" value="Arrestin-like_N"/>
</dbReference>
<dbReference type="Pfam" id="PF02752">
    <property type="entry name" value="Arrestin_C"/>
    <property type="match status" value="1"/>
</dbReference>
<name>A0A7E4W0E2_PANRE</name>
<evidence type="ECO:0000313" key="3">
    <source>
        <dbReference type="Proteomes" id="UP000492821"/>
    </source>
</evidence>
<dbReference type="GO" id="GO:0015031">
    <property type="term" value="P:protein transport"/>
    <property type="evidence" value="ECO:0007669"/>
    <property type="project" value="TreeGrafter"/>
</dbReference>
<accession>A0A7E4W0E2</accession>